<dbReference type="Pfam" id="PF14082">
    <property type="entry name" value="SduA_C"/>
    <property type="match status" value="1"/>
</dbReference>
<proteinExistence type="predicted"/>
<reference evidence="3 4" key="1">
    <citation type="submission" date="2018-12" db="EMBL/GenBank/DDBJ databases">
        <title>Complete genome sequence of Streptomyces ficellus NRRL8067, the producer of ficellomycin, feldamycin and nojirimycin.</title>
        <authorList>
            <person name="Zhang H."/>
            <person name="Yue R."/>
            <person name="Liu Y."/>
            <person name="Li M."/>
            <person name="Mu H."/>
            <person name="Zhang J."/>
        </authorList>
    </citation>
    <scope>NUCLEOTIDE SEQUENCE [LARGE SCALE GENOMIC DNA]</scope>
    <source>
        <strain evidence="3 4">NRRL 8067</strain>
    </source>
</reference>
<evidence type="ECO:0000259" key="2">
    <source>
        <dbReference type="Pfam" id="PF14082"/>
    </source>
</evidence>
<evidence type="ECO:0000313" key="3">
    <source>
        <dbReference type="EMBL" id="QGV79333.1"/>
    </source>
</evidence>
<evidence type="ECO:0000313" key="4">
    <source>
        <dbReference type="Proteomes" id="UP000422572"/>
    </source>
</evidence>
<feature type="region of interest" description="Disordered" evidence="1">
    <location>
        <begin position="1"/>
        <end position="20"/>
    </location>
</feature>
<dbReference type="Proteomes" id="UP000422572">
    <property type="component" value="Chromosome"/>
</dbReference>
<evidence type="ECO:0000256" key="1">
    <source>
        <dbReference type="SAM" id="MobiDB-lite"/>
    </source>
</evidence>
<dbReference type="AlphaFoldDB" id="A0A6I6F5M0"/>
<dbReference type="InterPro" id="IPR025359">
    <property type="entry name" value="SduA_C"/>
</dbReference>
<dbReference type="KEGG" id="sfic:EIZ62_14505"/>
<gene>
    <name evidence="3" type="ORF">EIZ62_14505</name>
</gene>
<sequence length="312" mass="35870">MENTQSSQSVAPGVVLPDADPMRPRPLAWDTYSDTMLADWYTLLSQDPEEDEVQRFLELHPAMIPGGSGDIGPGGHHGSDAGAVFRRPKLTGEGRTFEPDFMWVTRSSGLITPILIEIEKPSKRWFRKDGRPTSEFVEAHDQLNDWRSWFSRDGNQAIFRNSFLFLDDKYLNRPLEPQYVLIYGRESEFSFGGGHTNPDGVRYKRDQQRAKDESFMTFDALRPRFDHSNSMTLTMTARGPEVYAFSPLYGTSAFTGPEALVLGDPQAALDRSVMMTEERRNYLAKRWEYWRQSERHKRGNPNRMNFRQTGVE</sequence>
<feature type="compositionally biased region" description="Polar residues" evidence="1">
    <location>
        <begin position="1"/>
        <end position="10"/>
    </location>
</feature>
<dbReference type="EMBL" id="CP034279">
    <property type="protein sequence ID" value="QGV79333.1"/>
    <property type="molecule type" value="Genomic_DNA"/>
</dbReference>
<name>A0A6I6F5M0_9ACTN</name>
<keyword evidence="4" id="KW-1185">Reference proteome</keyword>
<protein>
    <submittedName>
        <fullName evidence="3">DUF4263 domain-containing protein</fullName>
    </submittedName>
</protein>
<feature type="domain" description="Shedu protein SduA C-terminal" evidence="2">
    <location>
        <begin position="49"/>
        <end position="221"/>
    </location>
</feature>
<organism evidence="3 4">
    <name type="scientific">Streptomyces ficellus</name>
    <dbReference type="NCBI Taxonomy" id="1977088"/>
    <lineage>
        <taxon>Bacteria</taxon>
        <taxon>Bacillati</taxon>
        <taxon>Actinomycetota</taxon>
        <taxon>Actinomycetes</taxon>
        <taxon>Kitasatosporales</taxon>
        <taxon>Streptomycetaceae</taxon>
        <taxon>Streptomyces</taxon>
    </lineage>
</organism>
<accession>A0A6I6F5M0</accession>
<dbReference type="OrthoDB" id="4026940at2"/>